<dbReference type="PROSITE" id="PS51059">
    <property type="entry name" value="PARP_CATALYTIC"/>
    <property type="match status" value="1"/>
</dbReference>
<dbReference type="Gene3D" id="3.90.228.10">
    <property type="match status" value="1"/>
</dbReference>
<dbReference type="PANTHER" id="PTHR45740:SF6">
    <property type="entry name" value="PROTEIN MONO-ADP-RIBOSYLTRANSFERASE PARP12"/>
    <property type="match status" value="1"/>
</dbReference>
<feature type="region of interest" description="Disordered" evidence="6">
    <location>
        <begin position="276"/>
        <end position="298"/>
    </location>
</feature>
<dbReference type="Proteomes" id="UP001230051">
    <property type="component" value="Unassembled WGS sequence"/>
</dbReference>
<comment type="caution">
    <text evidence="10">The sequence shown here is derived from an EMBL/GenBank/DDBJ whole genome shotgun (WGS) entry which is preliminary data.</text>
</comment>
<dbReference type="InterPro" id="IPR000571">
    <property type="entry name" value="Znf_CCCH"/>
</dbReference>
<dbReference type="PANTHER" id="PTHR45740">
    <property type="entry name" value="POLY [ADP-RIBOSE] POLYMERASE"/>
    <property type="match status" value="1"/>
</dbReference>
<keyword evidence="5" id="KW-0863">Zinc-finger</keyword>
<keyword evidence="11" id="KW-1185">Reference proteome</keyword>
<dbReference type="Pfam" id="PF02825">
    <property type="entry name" value="WWE"/>
    <property type="match status" value="1"/>
</dbReference>
<feature type="domain" description="C3H1-type" evidence="7">
    <location>
        <begin position="66"/>
        <end position="93"/>
    </location>
</feature>
<evidence type="ECO:0000313" key="11">
    <source>
        <dbReference type="Proteomes" id="UP001230051"/>
    </source>
</evidence>
<sequence>MDHTTSSKRCRRMLCKRQLVRSEGPDSSQCDPAQKPPVKKSRARAQQEVKARLCWHGHVPYHTHHKDGVLICDDFLAGHCLLGEECQQHHTPRPYHWQLRQTLTRDWVNVSELGQKHLEALFCNPDKTDITLSCENAGEQEDLVQRQHSAFSKLDLNTLIPQNNWSYNKVRRLATTSNTDLNPHFLTKWNLYWQELGKWKLYKEPVVSQLEAAFEKGMWNQAFMLDGNLYNVDLKKYTQRNIKTNFIREVRRRPQLISDTELWPLIKTLPLEESKKQPVVSGPDPLKPSKRRLPPTWVPGHPRKEVFTQIPVLKSGVAYACIHNLFHSSLSKSEAIILDIYQIQNMHLWTKYTIQKKFMSRGLSSAEMSQLELPLFHGTTEEAVQSICKNNFDPRVSGQKHGSNYGQGTYFAKNASCSARYAIESKSGLSYMFLAMVLVGKSAVGEQSFRRPPPLEPDSPTSDLYNSCVDKKQQPQMFVIFDSCQCYPYFLIHYKKLTDTVNVF</sequence>
<dbReference type="EMBL" id="JAGXEW010000043">
    <property type="protein sequence ID" value="KAK1153154.1"/>
    <property type="molecule type" value="Genomic_DNA"/>
</dbReference>
<evidence type="ECO:0000259" key="8">
    <source>
        <dbReference type="PROSITE" id="PS50918"/>
    </source>
</evidence>
<dbReference type="CDD" id="cd01439">
    <property type="entry name" value="TCCD_inducible_PARP_like"/>
    <property type="match status" value="1"/>
</dbReference>
<evidence type="ECO:0000313" key="10">
    <source>
        <dbReference type="EMBL" id="KAK1153154.1"/>
    </source>
</evidence>
<dbReference type="AlphaFoldDB" id="A0AAD8FTY2"/>
<evidence type="ECO:0000256" key="5">
    <source>
        <dbReference type="PROSITE-ProRule" id="PRU00723"/>
    </source>
</evidence>
<dbReference type="PROSITE" id="PS50103">
    <property type="entry name" value="ZF_C3H1"/>
    <property type="match status" value="1"/>
</dbReference>
<protein>
    <submittedName>
        <fullName evidence="10">Protein mono-ADP-ribosyltransferase TIPARP-like</fullName>
    </submittedName>
</protein>
<evidence type="ECO:0000256" key="1">
    <source>
        <dbReference type="ARBA" id="ARBA00004123"/>
    </source>
</evidence>
<accession>A0AAD8FTY2</accession>
<comment type="subcellular location">
    <subcellularLocation>
        <location evidence="1">Nucleus</location>
    </subcellularLocation>
</comment>
<keyword evidence="3" id="KW-0539">Nucleus</keyword>
<feature type="domain" description="WWE" evidence="8">
    <location>
        <begin position="175"/>
        <end position="252"/>
    </location>
</feature>
<dbReference type="GO" id="GO:0005634">
    <property type="term" value="C:nucleus"/>
    <property type="evidence" value="ECO:0007669"/>
    <property type="project" value="UniProtKB-SubCell"/>
</dbReference>
<name>A0AAD8FTY2_ACIOX</name>
<reference evidence="10" key="1">
    <citation type="submission" date="2022-02" db="EMBL/GenBank/DDBJ databases">
        <title>Atlantic sturgeon de novo genome assembly.</title>
        <authorList>
            <person name="Stock M."/>
            <person name="Klopp C."/>
            <person name="Guiguen Y."/>
            <person name="Cabau C."/>
            <person name="Parinello H."/>
            <person name="Santidrian Yebra-Pimentel E."/>
            <person name="Kuhl H."/>
            <person name="Dirks R.P."/>
            <person name="Guessner J."/>
            <person name="Wuertz S."/>
            <person name="Du K."/>
            <person name="Schartl M."/>
        </authorList>
    </citation>
    <scope>NUCLEOTIDE SEQUENCE</scope>
    <source>
        <strain evidence="10">STURGEONOMICS-FGT-2020</strain>
        <tissue evidence="10">Whole blood</tissue>
    </source>
</reference>
<feature type="region of interest" description="Disordered" evidence="6">
    <location>
        <begin position="22"/>
        <end position="43"/>
    </location>
</feature>
<keyword evidence="5" id="KW-0479">Metal-binding</keyword>
<evidence type="ECO:0000259" key="7">
    <source>
        <dbReference type="PROSITE" id="PS50103"/>
    </source>
</evidence>
<proteinExistence type="inferred from homology"/>
<dbReference type="InterPro" id="IPR012317">
    <property type="entry name" value="Poly(ADP-ribose)pol_cat_dom"/>
</dbReference>
<dbReference type="InterPro" id="IPR051712">
    <property type="entry name" value="ARTD-AVP"/>
</dbReference>
<gene>
    <name evidence="10" type="primary">TIPARP</name>
    <name evidence="10" type="ORF">AOXY_G30507</name>
</gene>
<feature type="domain" description="PARP catalytic" evidence="9">
    <location>
        <begin position="293"/>
        <end position="504"/>
    </location>
</feature>
<dbReference type="InterPro" id="IPR037197">
    <property type="entry name" value="WWE_dom_sf"/>
</dbReference>
<keyword evidence="5" id="KW-0862">Zinc</keyword>
<dbReference type="SMART" id="SM00678">
    <property type="entry name" value="WWE"/>
    <property type="match status" value="1"/>
</dbReference>
<dbReference type="GO" id="GO:0008270">
    <property type="term" value="F:zinc ion binding"/>
    <property type="evidence" value="ECO:0007669"/>
    <property type="project" value="UniProtKB-KW"/>
</dbReference>
<dbReference type="Pfam" id="PF00644">
    <property type="entry name" value="PARP"/>
    <property type="match status" value="1"/>
</dbReference>
<comment type="pathway">
    <text evidence="2">Protein modification; protein ubiquitination.</text>
</comment>
<evidence type="ECO:0000256" key="6">
    <source>
        <dbReference type="SAM" id="MobiDB-lite"/>
    </source>
</evidence>
<evidence type="ECO:0000256" key="2">
    <source>
        <dbReference type="ARBA" id="ARBA00004906"/>
    </source>
</evidence>
<dbReference type="InterPro" id="IPR018123">
    <property type="entry name" value="WWE-dom_subgr"/>
</dbReference>
<feature type="zinc finger region" description="C3H1-type" evidence="5">
    <location>
        <begin position="66"/>
        <end position="93"/>
    </location>
</feature>
<evidence type="ECO:0000256" key="4">
    <source>
        <dbReference type="ARBA" id="ARBA00024347"/>
    </source>
</evidence>
<dbReference type="GO" id="GO:0003950">
    <property type="term" value="F:NAD+ poly-ADP-ribosyltransferase activity"/>
    <property type="evidence" value="ECO:0007669"/>
    <property type="project" value="InterPro"/>
</dbReference>
<evidence type="ECO:0000259" key="9">
    <source>
        <dbReference type="PROSITE" id="PS51059"/>
    </source>
</evidence>
<organism evidence="10 11">
    <name type="scientific">Acipenser oxyrinchus oxyrinchus</name>
    <dbReference type="NCBI Taxonomy" id="40147"/>
    <lineage>
        <taxon>Eukaryota</taxon>
        <taxon>Metazoa</taxon>
        <taxon>Chordata</taxon>
        <taxon>Craniata</taxon>
        <taxon>Vertebrata</taxon>
        <taxon>Euteleostomi</taxon>
        <taxon>Actinopterygii</taxon>
        <taxon>Chondrostei</taxon>
        <taxon>Acipenseriformes</taxon>
        <taxon>Acipenseridae</taxon>
        <taxon>Acipenser</taxon>
    </lineage>
</organism>
<dbReference type="SUPFAM" id="SSF56399">
    <property type="entry name" value="ADP-ribosylation"/>
    <property type="match status" value="1"/>
</dbReference>
<dbReference type="PROSITE" id="PS50918">
    <property type="entry name" value="WWE"/>
    <property type="match status" value="1"/>
</dbReference>
<dbReference type="GO" id="GO:1990404">
    <property type="term" value="F:NAD+-protein mono-ADP-ribosyltransferase activity"/>
    <property type="evidence" value="ECO:0007669"/>
    <property type="project" value="TreeGrafter"/>
</dbReference>
<dbReference type="InterPro" id="IPR004170">
    <property type="entry name" value="WWE_dom"/>
</dbReference>
<evidence type="ECO:0000256" key="3">
    <source>
        <dbReference type="ARBA" id="ARBA00023242"/>
    </source>
</evidence>
<comment type="similarity">
    <text evidence="4">Belongs to the ARTD/PARP family.</text>
</comment>
<dbReference type="Gene3D" id="3.30.720.50">
    <property type="match status" value="1"/>
</dbReference>
<dbReference type="SUPFAM" id="SSF117839">
    <property type="entry name" value="WWE domain"/>
    <property type="match status" value="1"/>
</dbReference>